<accession>A0A1V9XB28</accession>
<dbReference type="AlphaFoldDB" id="A0A1V9XB28"/>
<dbReference type="STRING" id="418985.A0A1V9XB28"/>
<gene>
    <name evidence="3" type="ORF">BIW11_11429</name>
</gene>
<evidence type="ECO:0000256" key="2">
    <source>
        <dbReference type="SAM" id="SignalP"/>
    </source>
</evidence>
<organism evidence="3 4">
    <name type="scientific">Tropilaelaps mercedesae</name>
    <dbReference type="NCBI Taxonomy" id="418985"/>
    <lineage>
        <taxon>Eukaryota</taxon>
        <taxon>Metazoa</taxon>
        <taxon>Ecdysozoa</taxon>
        <taxon>Arthropoda</taxon>
        <taxon>Chelicerata</taxon>
        <taxon>Arachnida</taxon>
        <taxon>Acari</taxon>
        <taxon>Parasitiformes</taxon>
        <taxon>Mesostigmata</taxon>
        <taxon>Gamasina</taxon>
        <taxon>Dermanyssoidea</taxon>
        <taxon>Laelapidae</taxon>
        <taxon>Tropilaelaps</taxon>
    </lineage>
</organism>
<dbReference type="OrthoDB" id="6407151at2759"/>
<feature type="signal peptide" evidence="2">
    <location>
        <begin position="1"/>
        <end position="16"/>
    </location>
</feature>
<dbReference type="InterPro" id="IPR052976">
    <property type="entry name" value="Scoloptoxin-like"/>
</dbReference>
<evidence type="ECO:0000313" key="4">
    <source>
        <dbReference type="Proteomes" id="UP000192247"/>
    </source>
</evidence>
<reference evidence="3 4" key="1">
    <citation type="journal article" date="2017" name="Gigascience">
        <title>Draft genome of the honey bee ectoparasitic mite, Tropilaelaps mercedesae, is shaped by the parasitic life history.</title>
        <authorList>
            <person name="Dong X."/>
            <person name="Armstrong S.D."/>
            <person name="Xia D."/>
            <person name="Makepeace B.L."/>
            <person name="Darby A.C."/>
            <person name="Kadowaki T."/>
        </authorList>
    </citation>
    <scope>NUCLEOTIDE SEQUENCE [LARGE SCALE GENOMIC DNA]</scope>
    <source>
        <strain evidence="3">Wuxi-XJTLU</strain>
    </source>
</reference>
<sequence>MKSFIVLSVVAAAALGASHRTRRAAFQFADGVDDVVGEVRTTFQCPERYGYFADVDNDCKVFHICNPIRNSEGEHRISLALQSQQHNRSSVTLGIQTHTCKYMHPQSAASAWTGPLFSSRELSRGAPNVLLGGCARLGVDDRISADPLAVQFGFIYACGHGQEGGKGVRHADVGAFCMWTSRERAIEQVDHYSFFCGNQTVFNQLTLTCAHPEEAVPCPNAPDFFYVNDNIGKEEAAFLTDADVQRGAALYPGYAQPTPDAAPAQAAATNQYYYTVPHPKAQQMYSAYDNYPTYPVHPTTSRRDQQVYVSGPQDSHRPEISRRASAAFGQRIRK</sequence>
<proteinExistence type="predicted"/>
<dbReference type="Proteomes" id="UP000192247">
    <property type="component" value="Unassembled WGS sequence"/>
</dbReference>
<evidence type="ECO:0008006" key="5">
    <source>
        <dbReference type="Google" id="ProtNLM"/>
    </source>
</evidence>
<dbReference type="EMBL" id="MNPL01016302">
    <property type="protein sequence ID" value="OQR70744.1"/>
    <property type="molecule type" value="Genomic_DNA"/>
</dbReference>
<comment type="caution">
    <text evidence="3">The sequence shown here is derived from an EMBL/GenBank/DDBJ whole genome shotgun (WGS) entry which is preliminary data.</text>
</comment>
<dbReference type="PANTHER" id="PTHR22933">
    <property type="entry name" value="FI18007P1-RELATED"/>
    <property type="match status" value="1"/>
</dbReference>
<keyword evidence="2" id="KW-0732">Signal</keyword>
<feature type="chain" id="PRO_5010726142" description="Chitin-binding type-2 domain-containing protein" evidence="2">
    <location>
        <begin position="17"/>
        <end position="334"/>
    </location>
</feature>
<feature type="region of interest" description="Disordered" evidence="1">
    <location>
        <begin position="295"/>
        <end position="334"/>
    </location>
</feature>
<name>A0A1V9XB28_9ACAR</name>
<evidence type="ECO:0000313" key="3">
    <source>
        <dbReference type="EMBL" id="OQR70744.1"/>
    </source>
</evidence>
<dbReference type="PANTHER" id="PTHR22933:SF43">
    <property type="entry name" value="LP10131P"/>
    <property type="match status" value="1"/>
</dbReference>
<evidence type="ECO:0000256" key="1">
    <source>
        <dbReference type="SAM" id="MobiDB-lite"/>
    </source>
</evidence>
<dbReference type="InParanoid" id="A0A1V9XB28"/>
<keyword evidence="4" id="KW-1185">Reference proteome</keyword>
<protein>
    <recommendedName>
        <fullName evidence="5">Chitin-binding type-2 domain-containing protein</fullName>
    </recommendedName>
</protein>